<dbReference type="GO" id="GO:0003677">
    <property type="term" value="F:DNA binding"/>
    <property type="evidence" value="ECO:0007669"/>
    <property type="project" value="UniProtKB-KW"/>
</dbReference>
<dbReference type="Proteomes" id="UP001177592">
    <property type="component" value="Chromosome"/>
</dbReference>
<keyword evidence="12" id="KW-1185">Reference proteome</keyword>
<dbReference type="GeneID" id="96877323"/>
<dbReference type="InterPro" id="IPR002104">
    <property type="entry name" value="Integrase_catalytic"/>
</dbReference>
<evidence type="ECO:0000313" key="12">
    <source>
        <dbReference type="Proteomes" id="UP001177592"/>
    </source>
</evidence>
<dbReference type="EMBL" id="CP123523">
    <property type="protein sequence ID" value="WGM07462.1"/>
    <property type="molecule type" value="Genomic_DNA"/>
</dbReference>
<proteinExistence type="inferred from homology"/>
<feature type="domain" description="Tyr recombinase" evidence="5">
    <location>
        <begin position="208"/>
        <end position="386"/>
    </location>
</feature>
<reference evidence="7" key="2">
    <citation type="submission" date="2023-04" db="EMBL/GenBank/DDBJ databases">
        <title>Genome dynamics across the evolutionary transition to endosymbiosis.</title>
        <authorList>
            <person name="Siozios S."/>
            <person name="Nadal-Jimenez P."/>
            <person name="Azagi T."/>
            <person name="Sprong H."/>
            <person name="Frost C.L."/>
            <person name="Parratt S.R."/>
            <person name="Taylor G."/>
            <person name="Brettell L."/>
            <person name="Lew K.C."/>
            <person name="Croft L."/>
            <person name="King K.C."/>
            <person name="Brockhurst M.A."/>
            <person name="Hypsa V."/>
            <person name="Novakova E."/>
            <person name="Darby A.C."/>
            <person name="Hurst G.D.D."/>
        </authorList>
    </citation>
    <scope>NUCLEOTIDE SEQUENCE</scope>
    <source>
        <strain evidence="7">ANv_CAN</strain>
    </source>
</reference>
<dbReference type="InterPro" id="IPR010998">
    <property type="entry name" value="Integrase_recombinase_N"/>
</dbReference>
<evidence type="ECO:0000259" key="5">
    <source>
        <dbReference type="PROSITE" id="PS51898"/>
    </source>
</evidence>
<evidence type="ECO:0000313" key="10">
    <source>
        <dbReference type="EMBL" id="WGM07462.1"/>
    </source>
</evidence>
<dbReference type="SUPFAM" id="SSF56349">
    <property type="entry name" value="DNA breaking-rejoining enzymes"/>
    <property type="match status" value="1"/>
</dbReference>
<evidence type="ECO:0000313" key="7">
    <source>
        <dbReference type="EMBL" id="WGM04715.1"/>
    </source>
</evidence>
<dbReference type="InterPro" id="IPR011010">
    <property type="entry name" value="DNA_brk_join_enz"/>
</dbReference>
<dbReference type="PANTHER" id="PTHR30629">
    <property type="entry name" value="PROPHAGE INTEGRASE"/>
    <property type="match status" value="1"/>
</dbReference>
<dbReference type="EMBL" id="CP038613">
    <property type="protein sequence ID" value="QBY43674.1"/>
    <property type="molecule type" value="Genomic_DNA"/>
</dbReference>
<keyword evidence="2" id="KW-0229">DNA integration</keyword>
<dbReference type="Gene3D" id="1.10.443.10">
    <property type="entry name" value="Intergrase catalytic core"/>
    <property type="match status" value="1"/>
</dbReference>
<evidence type="ECO:0000256" key="4">
    <source>
        <dbReference type="ARBA" id="ARBA00023172"/>
    </source>
</evidence>
<dbReference type="InterPro" id="IPR050808">
    <property type="entry name" value="Phage_Integrase"/>
</dbReference>
<dbReference type="Gene3D" id="1.10.150.130">
    <property type="match status" value="1"/>
</dbReference>
<evidence type="ECO:0000313" key="9">
    <source>
        <dbReference type="EMBL" id="WGM06862.1"/>
    </source>
</evidence>
<evidence type="ECO:0000313" key="11">
    <source>
        <dbReference type="Proteomes" id="UP000295134"/>
    </source>
</evidence>
<evidence type="ECO:0000313" key="6">
    <source>
        <dbReference type="EMBL" id="QBY43674.1"/>
    </source>
</evidence>
<dbReference type="Proteomes" id="UP000295134">
    <property type="component" value="Chromosome"/>
</dbReference>
<dbReference type="Pfam" id="PF00589">
    <property type="entry name" value="Phage_integrase"/>
    <property type="match status" value="1"/>
</dbReference>
<dbReference type="InterPro" id="IPR038488">
    <property type="entry name" value="Integrase_DNA-bd_sf"/>
</dbReference>
<dbReference type="GO" id="GO:0006310">
    <property type="term" value="P:DNA recombination"/>
    <property type="evidence" value="ECO:0007669"/>
    <property type="project" value="UniProtKB-KW"/>
</dbReference>
<dbReference type="KEGG" id="ans:ArsFIN_22420"/>
<dbReference type="GO" id="GO:0015074">
    <property type="term" value="P:DNA integration"/>
    <property type="evidence" value="ECO:0007669"/>
    <property type="project" value="UniProtKB-KW"/>
</dbReference>
<dbReference type="RefSeq" id="WP_026823955.1">
    <property type="nucleotide sequence ID" value="NZ_CP038613.1"/>
</dbReference>
<reference evidence="6 11" key="1">
    <citation type="submission" date="2019-03" db="EMBL/GenBank/DDBJ databases">
        <title>Long-read sequencing reveals hyperdense prophage content in a complex bacterial symbiont genome.</title>
        <authorList>
            <person name="Frost C.L."/>
            <person name="Siozios S."/>
            <person name="Nadal-Jimenez P."/>
            <person name="Brockhurst M.A."/>
            <person name="King K.C."/>
            <person name="Darby A.C."/>
            <person name="Hurst G.D.D."/>
        </authorList>
    </citation>
    <scope>NUCLEOTIDE SEQUENCE [LARGE SCALE GENOMIC DNA]</scope>
    <source>
        <strain evidence="6 11">FIN</strain>
    </source>
</reference>
<evidence type="ECO:0000256" key="3">
    <source>
        <dbReference type="ARBA" id="ARBA00023125"/>
    </source>
</evidence>
<sequence length="401" mass="47257">MAAENKLSEKRLKALSGSLREKQLLVADGRGLSIRVSKSGMVSFVFFYRLGDRNSSPIWLTLGKYPDMSLKQARKVRNQCREWLVENKDPRIYIKIQKETTLKPVTVKDALEYWIEHYVKDKRKDWLKVQNNLKRYIYLHIGDMPLSECKADIWLSLFDKLKRKAPVISGGTFLDVKQALRFCRVRRYAVNHELDDFTLSDMGKNAKKRDRVLTENELRDVWRLANKELNNTVIESHYRHILLLAILFGCRMVEIRKSTWDEWDFQNWIWTVPKENSKNGREIIRPIPKDIRQWLVNLKAVNNTNLILGKLYNQVPISTTMGRLWKKLGHARSWCLHDMRRTLATNMADKGVNIYVIEQLLGHTLPGVMGIYNRSQYMNEKTQALEDWLRYLNTFIEADNQ</sequence>
<dbReference type="Gene3D" id="3.30.160.390">
    <property type="entry name" value="Integrase, DNA-binding domain"/>
    <property type="match status" value="1"/>
</dbReference>
<gene>
    <name evidence="6" type="primary">intA_4</name>
    <name evidence="6" type="ORF">ArsFIN_22420</name>
    <name evidence="9" type="ORF">QE258_06130</name>
    <name evidence="10" type="ORF">QE258_09600</name>
    <name evidence="7" type="ORF">QE258_14035</name>
    <name evidence="8" type="ORF">QE258_15500</name>
</gene>
<comment type="similarity">
    <text evidence="1">Belongs to the 'phage' integrase family.</text>
</comment>
<evidence type="ECO:0000256" key="1">
    <source>
        <dbReference type="ARBA" id="ARBA00008857"/>
    </source>
</evidence>
<evidence type="ECO:0000256" key="2">
    <source>
        <dbReference type="ARBA" id="ARBA00022908"/>
    </source>
</evidence>
<dbReference type="InterPro" id="IPR013762">
    <property type="entry name" value="Integrase-like_cat_sf"/>
</dbReference>
<dbReference type="EMBL" id="CP123523">
    <property type="protein sequence ID" value="WGM06862.1"/>
    <property type="molecule type" value="Genomic_DNA"/>
</dbReference>
<dbReference type="EMBL" id="CP123523">
    <property type="protein sequence ID" value="WGM04974.1"/>
    <property type="molecule type" value="Genomic_DNA"/>
</dbReference>
<accession>A0A4P7L119</accession>
<name>A0A4P7L119_9GAMM</name>
<keyword evidence="4" id="KW-0233">DNA recombination</keyword>
<evidence type="ECO:0000313" key="8">
    <source>
        <dbReference type="EMBL" id="WGM04974.1"/>
    </source>
</evidence>
<dbReference type="EMBL" id="CP123523">
    <property type="protein sequence ID" value="WGM04715.1"/>
    <property type="molecule type" value="Genomic_DNA"/>
</dbReference>
<dbReference type="PANTHER" id="PTHR30629:SF2">
    <property type="entry name" value="PROPHAGE INTEGRASE INTS-RELATED"/>
    <property type="match status" value="1"/>
</dbReference>
<dbReference type="AlphaFoldDB" id="A0A4P7L119"/>
<organism evidence="6 11">
    <name type="scientific">Arsenophonus nasoniae</name>
    <name type="common">son-killer infecting Nasonia vitripennis</name>
    <dbReference type="NCBI Taxonomy" id="638"/>
    <lineage>
        <taxon>Bacteria</taxon>
        <taxon>Pseudomonadati</taxon>
        <taxon>Pseudomonadota</taxon>
        <taxon>Gammaproteobacteria</taxon>
        <taxon>Enterobacterales</taxon>
        <taxon>Morganellaceae</taxon>
        <taxon>Arsenophonus</taxon>
    </lineage>
</organism>
<dbReference type="PROSITE" id="PS51898">
    <property type="entry name" value="TYR_RECOMBINASE"/>
    <property type="match status" value="1"/>
</dbReference>
<dbReference type="InterPro" id="IPR025166">
    <property type="entry name" value="Integrase_DNA_bind_dom"/>
</dbReference>
<dbReference type="Pfam" id="PF13356">
    <property type="entry name" value="Arm-DNA-bind_3"/>
    <property type="match status" value="1"/>
</dbReference>
<protein>
    <submittedName>
        <fullName evidence="6">Prophage CP4-57 integrase</fullName>
    </submittedName>
    <submittedName>
        <fullName evidence="7">Tyrosine-type recombinase/integrase</fullName>
    </submittedName>
</protein>
<dbReference type="CDD" id="cd00801">
    <property type="entry name" value="INT_P4_C"/>
    <property type="match status" value="1"/>
</dbReference>
<keyword evidence="3" id="KW-0238">DNA-binding</keyword>